<gene>
    <name evidence="17" type="ORF">CVT25_000462</name>
</gene>
<keyword evidence="7" id="KW-0963">Cytoplasm</keyword>
<evidence type="ECO:0000256" key="2">
    <source>
        <dbReference type="ARBA" id="ARBA00004186"/>
    </source>
</evidence>
<dbReference type="GO" id="GO:0005876">
    <property type="term" value="C:spindle microtubule"/>
    <property type="evidence" value="ECO:0007669"/>
    <property type="project" value="TreeGrafter"/>
</dbReference>
<evidence type="ECO:0000256" key="4">
    <source>
        <dbReference type="ARBA" id="ARBA00010146"/>
    </source>
</evidence>
<dbReference type="GO" id="GO:0072686">
    <property type="term" value="C:mitotic spindle"/>
    <property type="evidence" value="ECO:0007669"/>
    <property type="project" value="InterPro"/>
</dbReference>
<proteinExistence type="inferred from homology"/>
<dbReference type="STRING" id="93625.A0A409VNY5"/>
<dbReference type="Proteomes" id="UP000283269">
    <property type="component" value="Unassembled WGS sequence"/>
</dbReference>
<reference evidence="17 18" key="1">
    <citation type="journal article" date="2018" name="Evol. Lett.">
        <title>Horizontal gene cluster transfer increased hallucinogenic mushroom diversity.</title>
        <authorList>
            <person name="Reynolds H.T."/>
            <person name="Vijayakumar V."/>
            <person name="Gluck-Thaler E."/>
            <person name="Korotkin H.B."/>
            <person name="Matheny P.B."/>
            <person name="Slot J.C."/>
        </authorList>
    </citation>
    <scope>NUCLEOTIDE SEQUENCE [LARGE SCALE GENOMIC DNA]</scope>
    <source>
        <strain evidence="17 18">2631</strain>
    </source>
</reference>
<keyword evidence="12" id="KW-0206">Cytoskeleton</keyword>
<organism evidence="17 18">
    <name type="scientific">Psilocybe cyanescens</name>
    <dbReference type="NCBI Taxonomy" id="93625"/>
    <lineage>
        <taxon>Eukaryota</taxon>
        <taxon>Fungi</taxon>
        <taxon>Dikarya</taxon>
        <taxon>Basidiomycota</taxon>
        <taxon>Agaricomycotina</taxon>
        <taxon>Agaricomycetes</taxon>
        <taxon>Agaricomycetidae</taxon>
        <taxon>Agaricales</taxon>
        <taxon>Agaricineae</taxon>
        <taxon>Strophariaceae</taxon>
        <taxon>Psilocybe</taxon>
    </lineage>
</organism>
<comment type="caution">
    <text evidence="17">The sequence shown here is derived from an EMBL/GenBank/DDBJ whole genome shotgun (WGS) entry which is preliminary data.</text>
</comment>
<dbReference type="AlphaFoldDB" id="A0A409VNY5"/>
<comment type="subcellular location">
    <subcellularLocation>
        <location evidence="3">Chromosome</location>
        <location evidence="3">Centromere</location>
        <location evidence="3">Kinetochore</location>
    </subcellularLocation>
    <subcellularLocation>
        <location evidence="2">Cytoplasm</location>
        <location evidence="2">Cytoskeleton</location>
        <location evidence="2">Spindle</location>
    </subcellularLocation>
    <subcellularLocation>
        <location evidence="1">Nucleus</location>
    </subcellularLocation>
</comment>
<keyword evidence="10" id="KW-0498">Mitosis</keyword>
<dbReference type="PANTHER" id="PTHR28025:SF1">
    <property type="entry name" value="DASH COMPLEX SUBUNIT DAD1"/>
    <property type="match status" value="1"/>
</dbReference>
<evidence type="ECO:0000313" key="18">
    <source>
        <dbReference type="Proteomes" id="UP000283269"/>
    </source>
</evidence>
<evidence type="ECO:0000313" key="17">
    <source>
        <dbReference type="EMBL" id="PPQ67982.1"/>
    </source>
</evidence>
<keyword evidence="6" id="KW-0158">Chromosome</keyword>
<accession>A0A409VNY5</accession>
<evidence type="ECO:0000256" key="14">
    <source>
        <dbReference type="ARBA" id="ARBA00023306"/>
    </source>
</evidence>
<keyword evidence="15" id="KW-0137">Centromere</keyword>
<dbReference type="PANTHER" id="PTHR28025">
    <property type="entry name" value="DASH COMPLEX SUBUNIT DAD1"/>
    <property type="match status" value="1"/>
</dbReference>
<evidence type="ECO:0000256" key="7">
    <source>
        <dbReference type="ARBA" id="ARBA00022490"/>
    </source>
</evidence>
<dbReference type="Pfam" id="PF08649">
    <property type="entry name" value="DASH_Dad1"/>
    <property type="match status" value="1"/>
</dbReference>
<evidence type="ECO:0000256" key="8">
    <source>
        <dbReference type="ARBA" id="ARBA00022618"/>
    </source>
</evidence>
<dbReference type="GO" id="GO:0044732">
    <property type="term" value="C:mitotic spindle pole body"/>
    <property type="evidence" value="ECO:0007669"/>
    <property type="project" value="TreeGrafter"/>
</dbReference>
<keyword evidence="14" id="KW-0131">Cell cycle</keyword>
<evidence type="ECO:0000256" key="1">
    <source>
        <dbReference type="ARBA" id="ARBA00004123"/>
    </source>
</evidence>
<evidence type="ECO:0000256" key="5">
    <source>
        <dbReference type="ARBA" id="ARBA00020261"/>
    </source>
</evidence>
<dbReference type="InterPro" id="IPR013958">
    <property type="entry name" value="DASH_Dad1"/>
</dbReference>
<protein>
    <recommendedName>
        <fullName evidence="5">DASH complex subunit DAD1</fullName>
    </recommendedName>
    <alternativeName>
        <fullName evidence="16">Outer kinetochore protein DAD1</fullName>
    </alternativeName>
</protein>
<evidence type="ECO:0000256" key="11">
    <source>
        <dbReference type="ARBA" id="ARBA00022838"/>
    </source>
</evidence>
<evidence type="ECO:0000256" key="16">
    <source>
        <dbReference type="ARBA" id="ARBA00030566"/>
    </source>
</evidence>
<keyword evidence="8" id="KW-0132">Cell division</keyword>
<evidence type="ECO:0000256" key="9">
    <source>
        <dbReference type="ARBA" id="ARBA00022701"/>
    </source>
</evidence>
<dbReference type="InParanoid" id="A0A409VNY5"/>
<evidence type="ECO:0000256" key="10">
    <source>
        <dbReference type="ARBA" id="ARBA00022776"/>
    </source>
</evidence>
<evidence type="ECO:0000256" key="12">
    <source>
        <dbReference type="ARBA" id="ARBA00023212"/>
    </source>
</evidence>
<dbReference type="OrthoDB" id="5566853at2759"/>
<keyword evidence="18" id="KW-1185">Reference proteome</keyword>
<dbReference type="GO" id="GO:0051301">
    <property type="term" value="P:cell division"/>
    <property type="evidence" value="ECO:0007669"/>
    <property type="project" value="UniProtKB-KW"/>
</dbReference>
<keyword evidence="9" id="KW-0493">Microtubule</keyword>
<sequence>MSQHDEEPSYFERERDRLSREITNGFEELLSSTNVLNRKLEEVLGMTKEYDTIAALWHSFYQLMRNSGQEVEIEEELLGLPGTGSHVVSVK</sequence>
<evidence type="ECO:0000256" key="6">
    <source>
        <dbReference type="ARBA" id="ARBA00022454"/>
    </source>
</evidence>
<dbReference type="EMBL" id="NHYD01003966">
    <property type="protein sequence ID" value="PPQ67982.1"/>
    <property type="molecule type" value="Genomic_DNA"/>
</dbReference>
<dbReference type="GO" id="GO:0042729">
    <property type="term" value="C:DASH complex"/>
    <property type="evidence" value="ECO:0007669"/>
    <property type="project" value="InterPro"/>
</dbReference>
<name>A0A409VNY5_PSICY</name>
<evidence type="ECO:0000256" key="3">
    <source>
        <dbReference type="ARBA" id="ARBA00004629"/>
    </source>
</evidence>
<keyword evidence="13" id="KW-0539">Nucleus</keyword>
<keyword evidence="11" id="KW-0995">Kinetochore</keyword>
<comment type="similarity">
    <text evidence="4">Belongs to the DASH complex DAD1 family.</text>
</comment>
<evidence type="ECO:0000256" key="15">
    <source>
        <dbReference type="ARBA" id="ARBA00023328"/>
    </source>
</evidence>
<evidence type="ECO:0000256" key="13">
    <source>
        <dbReference type="ARBA" id="ARBA00023242"/>
    </source>
</evidence>
<dbReference type="GO" id="GO:0051010">
    <property type="term" value="F:microtubule plus-end binding"/>
    <property type="evidence" value="ECO:0007669"/>
    <property type="project" value="TreeGrafter"/>
</dbReference>